<dbReference type="UniPathway" id="UPA00241">
    <property type="reaction ID" value="UER00356"/>
</dbReference>
<evidence type="ECO:0000256" key="2">
    <source>
        <dbReference type="ARBA" id="ARBA00022741"/>
    </source>
</evidence>
<dbReference type="GO" id="GO:0005737">
    <property type="term" value="C:cytoplasm"/>
    <property type="evidence" value="ECO:0007669"/>
    <property type="project" value="UniProtKB-SubCell"/>
</dbReference>
<comment type="catalytic activity">
    <reaction evidence="5">
        <text>3'-dephospho-CoA + ATP = ADP + CoA + H(+)</text>
        <dbReference type="Rhea" id="RHEA:18245"/>
        <dbReference type="ChEBI" id="CHEBI:15378"/>
        <dbReference type="ChEBI" id="CHEBI:30616"/>
        <dbReference type="ChEBI" id="CHEBI:57287"/>
        <dbReference type="ChEBI" id="CHEBI:57328"/>
        <dbReference type="ChEBI" id="CHEBI:456216"/>
        <dbReference type="EC" id="2.7.1.24"/>
    </reaction>
</comment>
<evidence type="ECO:0000256" key="1">
    <source>
        <dbReference type="ARBA" id="ARBA00009018"/>
    </source>
</evidence>
<reference evidence="7 8" key="1">
    <citation type="submission" date="2016-10" db="EMBL/GenBank/DDBJ databases">
        <authorList>
            <person name="de Groot N.N."/>
        </authorList>
    </citation>
    <scope>NUCLEOTIDE SEQUENCE [LARGE SCALE GENOMIC DNA]</scope>
    <source>
        <strain evidence="7 8">HLD2</strain>
    </source>
</reference>
<dbReference type="Gene3D" id="3.40.50.300">
    <property type="entry name" value="P-loop containing nucleotide triphosphate hydrolases"/>
    <property type="match status" value="1"/>
</dbReference>
<dbReference type="PANTHER" id="PTHR10695:SF46">
    <property type="entry name" value="BIFUNCTIONAL COENZYME A SYNTHASE-RELATED"/>
    <property type="match status" value="1"/>
</dbReference>
<evidence type="ECO:0000256" key="6">
    <source>
        <dbReference type="NCBIfam" id="TIGR00152"/>
    </source>
</evidence>
<dbReference type="Pfam" id="PF01121">
    <property type="entry name" value="CoaE"/>
    <property type="match status" value="1"/>
</dbReference>
<dbReference type="Proteomes" id="UP000199648">
    <property type="component" value="Unassembled WGS sequence"/>
</dbReference>
<dbReference type="SUPFAM" id="SSF52540">
    <property type="entry name" value="P-loop containing nucleoside triphosphate hydrolases"/>
    <property type="match status" value="1"/>
</dbReference>
<keyword evidence="4 5" id="KW-0173">Coenzyme A biosynthesis</keyword>
<comment type="function">
    <text evidence="5">Catalyzes the phosphorylation of the 3'-hydroxyl group of dephosphocoenzyme A to form coenzyme A.</text>
</comment>
<organism evidence="7 8">
    <name type="scientific">Thiohalomonas denitrificans</name>
    <dbReference type="NCBI Taxonomy" id="415747"/>
    <lineage>
        <taxon>Bacteria</taxon>
        <taxon>Pseudomonadati</taxon>
        <taxon>Pseudomonadota</taxon>
        <taxon>Gammaproteobacteria</taxon>
        <taxon>Thiohalomonadales</taxon>
        <taxon>Thiohalomonadaceae</taxon>
        <taxon>Thiohalomonas</taxon>
    </lineage>
</organism>
<dbReference type="HAMAP" id="MF_00376">
    <property type="entry name" value="Dephospho_CoA_kinase"/>
    <property type="match status" value="1"/>
</dbReference>
<dbReference type="AlphaFoldDB" id="A0A1G5PLW3"/>
<feature type="binding site" evidence="5">
    <location>
        <begin position="11"/>
        <end position="16"/>
    </location>
    <ligand>
        <name>ATP</name>
        <dbReference type="ChEBI" id="CHEBI:30616"/>
    </ligand>
</feature>
<proteinExistence type="inferred from homology"/>
<dbReference type="PROSITE" id="PS51219">
    <property type="entry name" value="DPCK"/>
    <property type="match status" value="1"/>
</dbReference>
<evidence type="ECO:0000256" key="5">
    <source>
        <dbReference type="HAMAP-Rule" id="MF_00376"/>
    </source>
</evidence>
<dbReference type="RefSeq" id="WP_092992055.1">
    <property type="nucleotide sequence ID" value="NZ_FMWD01000001.1"/>
</dbReference>
<dbReference type="GO" id="GO:0005524">
    <property type="term" value="F:ATP binding"/>
    <property type="evidence" value="ECO:0007669"/>
    <property type="project" value="UniProtKB-UniRule"/>
</dbReference>
<dbReference type="GO" id="GO:0015937">
    <property type="term" value="P:coenzyme A biosynthetic process"/>
    <property type="evidence" value="ECO:0007669"/>
    <property type="project" value="UniProtKB-UniRule"/>
</dbReference>
<dbReference type="EC" id="2.7.1.24" evidence="5 6"/>
<comment type="pathway">
    <text evidence="5">Cofactor biosynthesis; coenzyme A biosynthesis; CoA from (R)-pantothenate: step 5/5.</text>
</comment>
<dbReference type="InterPro" id="IPR027417">
    <property type="entry name" value="P-loop_NTPase"/>
</dbReference>
<dbReference type="STRING" id="415747.SAMN03097708_00401"/>
<name>A0A1G5PLW3_9GAMM</name>
<accession>A0A1G5PLW3</accession>
<evidence type="ECO:0000313" key="7">
    <source>
        <dbReference type="EMBL" id="SCZ50366.1"/>
    </source>
</evidence>
<keyword evidence="5" id="KW-0963">Cytoplasm</keyword>
<keyword evidence="5" id="KW-0808">Transferase</keyword>
<gene>
    <name evidence="5" type="primary">coaE</name>
    <name evidence="7" type="ORF">SAMN03097708_00401</name>
</gene>
<dbReference type="GO" id="GO:0004140">
    <property type="term" value="F:dephospho-CoA kinase activity"/>
    <property type="evidence" value="ECO:0007669"/>
    <property type="project" value="UniProtKB-UniRule"/>
</dbReference>
<comment type="subcellular location">
    <subcellularLocation>
        <location evidence="5">Cytoplasm</location>
    </subcellularLocation>
</comment>
<dbReference type="CDD" id="cd02022">
    <property type="entry name" value="DPCK"/>
    <property type="match status" value="1"/>
</dbReference>
<keyword evidence="5 7" id="KW-0418">Kinase</keyword>
<sequence>MLRVGLTGGIGCGKSTVARIFADAGVPVIDTDIIAHELVAPGSPLLTKVVRTFGKDLLHCDGSLDRSRLREQVFADPDKRGQLESLLHPAIRDEMIRRAESVQKSYAILVIPLLVEKGWQGLVDRVLVVDCPPSLQLQRTISRDDTDERQARAILASQASREERLAVADDVIPNSGTLDKLRQQVHDLHRFYLRLAGN</sequence>
<keyword evidence="3 5" id="KW-0067">ATP-binding</keyword>
<protein>
    <recommendedName>
        <fullName evidence="5 6">Dephospho-CoA kinase</fullName>
        <ecNumber evidence="5 6">2.7.1.24</ecNumber>
    </recommendedName>
    <alternativeName>
        <fullName evidence="5">Dephosphocoenzyme A kinase</fullName>
    </alternativeName>
</protein>
<evidence type="ECO:0000256" key="4">
    <source>
        <dbReference type="ARBA" id="ARBA00022993"/>
    </source>
</evidence>
<keyword evidence="8" id="KW-1185">Reference proteome</keyword>
<dbReference type="EMBL" id="FMWD01000001">
    <property type="protein sequence ID" value="SCZ50366.1"/>
    <property type="molecule type" value="Genomic_DNA"/>
</dbReference>
<dbReference type="NCBIfam" id="TIGR00152">
    <property type="entry name" value="dephospho-CoA kinase"/>
    <property type="match status" value="1"/>
</dbReference>
<keyword evidence="2 5" id="KW-0547">Nucleotide-binding</keyword>
<dbReference type="InterPro" id="IPR001977">
    <property type="entry name" value="Depp_CoAkinase"/>
</dbReference>
<dbReference type="PANTHER" id="PTHR10695">
    <property type="entry name" value="DEPHOSPHO-COA KINASE-RELATED"/>
    <property type="match status" value="1"/>
</dbReference>
<evidence type="ECO:0000313" key="8">
    <source>
        <dbReference type="Proteomes" id="UP000199648"/>
    </source>
</evidence>
<evidence type="ECO:0000256" key="3">
    <source>
        <dbReference type="ARBA" id="ARBA00022840"/>
    </source>
</evidence>
<comment type="similarity">
    <text evidence="1 5">Belongs to the CoaE family.</text>
</comment>
<dbReference type="OrthoDB" id="9812943at2"/>